<dbReference type="Proteomes" id="UP000677436">
    <property type="component" value="Chromosome"/>
</dbReference>
<keyword evidence="3" id="KW-0238">DNA-binding</keyword>
<name>A0A8D5UK07_9BACL</name>
<dbReference type="GO" id="GO:0003700">
    <property type="term" value="F:DNA-binding transcription factor activity"/>
    <property type="evidence" value="ECO:0007669"/>
    <property type="project" value="UniProtKB-UniRule"/>
</dbReference>
<dbReference type="EMBL" id="AP024601">
    <property type="protein sequence ID" value="BCU83155.1"/>
    <property type="molecule type" value="Genomic_DNA"/>
</dbReference>
<dbReference type="Gene3D" id="3.40.1410.10">
    <property type="entry name" value="Chorismate lyase-like"/>
    <property type="match status" value="1"/>
</dbReference>
<dbReference type="Pfam" id="PF07702">
    <property type="entry name" value="UTRA"/>
    <property type="match status" value="1"/>
</dbReference>
<dbReference type="KEGG" id="pabs:JIR001_29380"/>
<keyword evidence="1" id="KW-0678">Repressor</keyword>
<dbReference type="Gene3D" id="1.10.10.10">
    <property type="entry name" value="Winged helix-like DNA-binding domain superfamily/Winged helix DNA-binding domain"/>
    <property type="match status" value="1"/>
</dbReference>
<evidence type="ECO:0000259" key="6">
    <source>
        <dbReference type="PROSITE" id="PS50949"/>
    </source>
</evidence>
<dbReference type="PANTHER" id="PTHR44846:SF12">
    <property type="entry name" value="HTH-TYPE TRANSCRIPTIONAL REGULATOR TRER"/>
    <property type="match status" value="1"/>
</dbReference>
<dbReference type="GO" id="GO:0045892">
    <property type="term" value="P:negative regulation of DNA-templated transcription"/>
    <property type="evidence" value="ECO:0007669"/>
    <property type="project" value="TreeGrafter"/>
</dbReference>
<reference evidence="7" key="2">
    <citation type="journal article" date="2021" name="Microbiol. Resour. Announc.">
        <title>Complete Genome Sequence of Polycladomyces abyssicola JIR-001T, Isolated from Hemipelagic Sediment in Deep Seawater.</title>
        <authorList>
            <person name="Tsubouchi T."/>
            <person name="Kaneko Y."/>
        </authorList>
    </citation>
    <scope>NUCLEOTIDE SEQUENCE</scope>
    <source>
        <strain evidence="7">JIR-001</strain>
    </source>
</reference>
<dbReference type="SMART" id="SM00345">
    <property type="entry name" value="HTH_GNTR"/>
    <property type="match status" value="1"/>
</dbReference>
<reference evidence="7" key="1">
    <citation type="journal article" date="2013" name="Int. J. Syst. Evol. Microbiol.">
        <title>Polycladomyces abyssicola gen. nov., sp. nov., a thermophilic filamentous bacterium isolated from hemipelagic sediment.</title>
        <authorList>
            <person name="Tsubouchi T."/>
            <person name="Shimane Y."/>
            <person name="Mori K."/>
            <person name="Usui K."/>
            <person name="Hiraki T."/>
            <person name="Tame A."/>
            <person name="Uematsu K."/>
            <person name="Maruyama T."/>
            <person name="Hatada Y."/>
        </authorList>
    </citation>
    <scope>NUCLEOTIDE SEQUENCE</scope>
    <source>
        <strain evidence="7">JIR-001</strain>
    </source>
</reference>
<dbReference type="InterPro" id="IPR012770">
    <property type="entry name" value="TreR"/>
</dbReference>
<dbReference type="FunFam" id="3.40.1410.10:FF:000008">
    <property type="entry name" value="Transcriptional regulator, GntR family"/>
    <property type="match status" value="1"/>
</dbReference>
<dbReference type="SUPFAM" id="SSF46785">
    <property type="entry name" value="Winged helix' DNA-binding domain"/>
    <property type="match status" value="1"/>
</dbReference>
<evidence type="ECO:0000256" key="2">
    <source>
        <dbReference type="ARBA" id="ARBA00023015"/>
    </source>
</evidence>
<dbReference type="InterPro" id="IPR036390">
    <property type="entry name" value="WH_DNA-bd_sf"/>
</dbReference>
<dbReference type="PRINTS" id="PR00035">
    <property type="entry name" value="HTHGNTR"/>
</dbReference>
<evidence type="ECO:0000256" key="4">
    <source>
        <dbReference type="ARBA" id="ARBA00023163"/>
    </source>
</evidence>
<organism evidence="7 8">
    <name type="scientific">Polycladomyces abyssicola</name>
    <dbReference type="NCBI Taxonomy" id="1125966"/>
    <lineage>
        <taxon>Bacteria</taxon>
        <taxon>Bacillati</taxon>
        <taxon>Bacillota</taxon>
        <taxon>Bacilli</taxon>
        <taxon>Bacillales</taxon>
        <taxon>Thermoactinomycetaceae</taxon>
        <taxon>Polycladomyces</taxon>
    </lineage>
</organism>
<dbReference type="GO" id="GO:0003677">
    <property type="term" value="F:DNA binding"/>
    <property type="evidence" value="ECO:0007669"/>
    <property type="project" value="UniProtKB-UniRule"/>
</dbReference>
<feature type="domain" description="HTH gntR-type" evidence="6">
    <location>
        <begin position="2"/>
        <end position="70"/>
    </location>
</feature>
<sequence>MNRRYIQIYEDIKGKILEHHYLPGDKLPSENDLCRHYGVSRGTIRRALDLLAEEGMIHSLHGKGVFVLENKPITFSVGGLVSFKEASEYSGQTFITHVPKLESVIINPPLHKKTQLPLGKEAYHLYRVRQLDGENIILDINYFLKDVVTDLTKEIAENSIYEYMEQTLQLKIGFARRVIRVEPATSKDKEYLDLQPNSPFVVVVKNFVHLYDGTQFEYTESRHRPDRFVFTDFARRR</sequence>
<dbReference type="InterPro" id="IPR050679">
    <property type="entry name" value="Bact_HTH_transcr_reg"/>
</dbReference>
<gene>
    <name evidence="7" type="ORF">JIR001_29380</name>
</gene>
<dbReference type="Pfam" id="PF00392">
    <property type="entry name" value="GntR"/>
    <property type="match status" value="1"/>
</dbReference>
<keyword evidence="4" id="KW-0804">Transcription</keyword>
<dbReference type="AlphaFoldDB" id="A0A8D5UK07"/>
<dbReference type="PANTHER" id="PTHR44846">
    <property type="entry name" value="MANNOSYL-D-GLYCERATE TRANSPORT/METABOLISM SYSTEM REPRESSOR MNGR-RELATED"/>
    <property type="match status" value="1"/>
</dbReference>
<keyword evidence="2" id="KW-0805">Transcription regulation</keyword>
<dbReference type="InterPro" id="IPR036388">
    <property type="entry name" value="WH-like_DNA-bd_sf"/>
</dbReference>
<accession>A0A8D5UK07</accession>
<dbReference type="NCBIfam" id="TIGR02404">
    <property type="entry name" value="trehalos_R_Bsub"/>
    <property type="match status" value="1"/>
</dbReference>
<protein>
    <recommendedName>
        <fullName evidence="5">Trehalose operon repressor</fullName>
    </recommendedName>
</protein>
<dbReference type="RefSeq" id="WP_212773411.1">
    <property type="nucleotide sequence ID" value="NZ_AP024601.1"/>
</dbReference>
<dbReference type="SMART" id="SM00866">
    <property type="entry name" value="UTRA"/>
    <property type="match status" value="1"/>
</dbReference>
<dbReference type="InterPro" id="IPR000524">
    <property type="entry name" value="Tscrpt_reg_HTH_GntR"/>
</dbReference>
<evidence type="ECO:0000313" key="8">
    <source>
        <dbReference type="Proteomes" id="UP000677436"/>
    </source>
</evidence>
<dbReference type="InterPro" id="IPR028978">
    <property type="entry name" value="Chorismate_lyase_/UTRA_dom_sf"/>
</dbReference>
<evidence type="ECO:0000256" key="5">
    <source>
        <dbReference type="NCBIfam" id="TIGR02404"/>
    </source>
</evidence>
<evidence type="ECO:0000256" key="3">
    <source>
        <dbReference type="ARBA" id="ARBA00023125"/>
    </source>
</evidence>
<dbReference type="InterPro" id="IPR011663">
    <property type="entry name" value="UTRA"/>
</dbReference>
<dbReference type="SUPFAM" id="SSF64288">
    <property type="entry name" value="Chorismate lyase-like"/>
    <property type="match status" value="1"/>
</dbReference>
<proteinExistence type="predicted"/>
<dbReference type="PROSITE" id="PS50949">
    <property type="entry name" value="HTH_GNTR"/>
    <property type="match status" value="1"/>
</dbReference>
<evidence type="ECO:0000256" key="1">
    <source>
        <dbReference type="ARBA" id="ARBA00022491"/>
    </source>
</evidence>
<keyword evidence="8" id="KW-1185">Reference proteome</keyword>
<evidence type="ECO:0000313" key="7">
    <source>
        <dbReference type="EMBL" id="BCU83155.1"/>
    </source>
</evidence>
<dbReference type="CDD" id="cd07377">
    <property type="entry name" value="WHTH_GntR"/>
    <property type="match status" value="1"/>
</dbReference>